<proteinExistence type="evidence at transcript level"/>
<organism evidence="1">
    <name type="scientific">Homo sapiens</name>
    <name type="common">Human</name>
    <dbReference type="NCBI Taxonomy" id="9606"/>
    <lineage>
        <taxon>Eukaryota</taxon>
        <taxon>Metazoa</taxon>
        <taxon>Chordata</taxon>
        <taxon>Craniata</taxon>
        <taxon>Vertebrata</taxon>
        <taxon>Euteleostomi</taxon>
        <taxon>Mammalia</taxon>
        <taxon>Eutheria</taxon>
        <taxon>Euarchontoglires</taxon>
        <taxon>Primates</taxon>
        <taxon>Haplorrhini</taxon>
        <taxon>Catarrhini</taxon>
        <taxon>Hominidae</taxon>
        <taxon>Homo</taxon>
    </lineage>
</organism>
<reference evidence="2" key="3">
    <citation type="submission" date="2005-07" db="EMBL/GenBank/DDBJ databases">
        <authorList>
            <person name="Mural R.J."/>
            <person name="Istrail S."/>
            <person name="Sutton G."/>
            <person name="Florea L."/>
            <person name="Halpern A.L."/>
            <person name="Mobarry C.M."/>
            <person name="Lippert R."/>
            <person name="Walenz B."/>
            <person name="Shatkay H."/>
            <person name="Dew I."/>
            <person name="Miller J.R."/>
            <person name="Flanigan M.J."/>
            <person name="Edwards N.J."/>
            <person name="Bolanos R."/>
            <person name="Fasulo D."/>
            <person name="Halldorsson B.V."/>
            <person name="Hannenhalli S."/>
            <person name="Turner R."/>
            <person name="Yooseph S."/>
            <person name="Lu F."/>
            <person name="Nusskern D.R."/>
            <person name="Shue B.C."/>
            <person name="Zheng X.H."/>
            <person name="Zhong F."/>
            <person name="Delcher A.L."/>
            <person name="Huson D.H."/>
            <person name="Kravitz S.A."/>
            <person name="Mouchard L."/>
            <person name="Reinert K."/>
            <person name="Remington K.A."/>
            <person name="Clark A.G."/>
            <person name="Waterman M.S."/>
            <person name="Eichler E.E."/>
            <person name="Adams M.D."/>
            <person name="Hunkapiller M.W."/>
            <person name="Myers E.W."/>
            <person name="Venter J.C."/>
        </authorList>
    </citation>
    <scope>NUCLEOTIDE SEQUENCE</scope>
</reference>
<sequence length="262" mass="29058">MDFFFRFSAVVGVWQEFEGAEKEIGNVKREDSTCAKHIPRIGPRLGDAEWALRRALQPWEWTPAQAEGQGLAGWGLCACAELKGSVLQISTRAQLSGRGRGEQLRTIVFLTQTHPARWKPGWRAGLAFCPGSANPPIPGSSDDGINCLGYRLLSKEWLPLYTNLTVDITSKPQETQCKAEGYLIWKPERAPEAKVTGKPSHSPHLVSFKSRVYFISFLPSLIPSFHLSIHLLSPPSLPPFSFSSSPHLLLFSFFQLCPEGPS</sequence>
<protein>
    <submittedName>
        <fullName evidence="2">HCG2008157</fullName>
    </submittedName>
    <submittedName>
        <fullName evidence="1">cDNA FLJ30403 fis, clone BRACE2008480</fullName>
    </submittedName>
</protein>
<dbReference type="EMBL" id="AK054965">
    <property type="protein sequence ID" value="BAB70834.1"/>
    <property type="molecule type" value="mRNA"/>
</dbReference>
<reference evidence="2" key="1">
    <citation type="journal article" date="2001" name="Science">
        <title>The sequence of the human genome.</title>
        <authorList>
            <person name="Venter J.C."/>
            <person name="Adams M.D."/>
            <person name="Myers E.W."/>
            <person name="Li P.W."/>
            <person name="Mural R.J."/>
            <person name="Sutton G.G."/>
            <person name="Smith H.O."/>
            <person name="Yandell M."/>
            <person name="Evans C.A."/>
            <person name="Holt R.A."/>
            <person name="Gocayne J.D."/>
            <person name="Amanatides P."/>
            <person name="Ballew R.M."/>
            <person name="Huson D.H."/>
            <person name="Wortman J.R."/>
            <person name="Zhang Q."/>
            <person name="Kodira C.D."/>
            <person name="Zheng X.H."/>
            <person name="Chen L."/>
            <person name="Skupski M."/>
            <person name="Subramanian G."/>
            <person name="Thomas P.D."/>
            <person name="Zhang J."/>
            <person name="Gabor Miklos G.L."/>
            <person name="Nelson C."/>
            <person name="Broder S."/>
            <person name="Clark A.G."/>
            <person name="Nadeau J."/>
            <person name="McKusick V.A."/>
            <person name="Zinder N."/>
            <person name="Levine A.J."/>
            <person name="Roberts R.J."/>
            <person name="Simon M."/>
            <person name="Slayman C."/>
            <person name="Hunkapiller M."/>
            <person name="Bolanos R."/>
            <person name="Delcher A."/>
            <person name="Dew I."/>
            <person name="Fasulo D."/>
            <person name="Flanigan M."/>
            <person name="Florea L."/>
            <person name="Halpern A."/>
            <person name="Hannenhalli S."/>
            <person name="Kravitz S."/>
            <person name="Levy S."/>
            <person name="Mobarry C."/>
            <person name="Reinert K."/>
            <person name="Remington K."/>
            <person name="Abu-Threideh J."/>
            <person name="Beasley E."/>
            <person name="Biddick K."/>
            <person name="Bonazzi V."/>
            <person name="Brandon R."/>
            <person name="Cargill M."/>
            <person name="Chandramouliswaran I."/>
            <person name="Charlab R."/>
            <person name="Chaturvedi K."/>
            <person name="Deng Z."/>
            <person name="Di Francesco V."/>
            <person name="Dunn P."/>
            <person name="Eilbeck K."/>
            <person name="Evangelista C."/>
            <person name="Gabrielian A.E."/>
            <person name="Gan W."/>
            <person name="Ge W."/>
            <person name="Gong F."/>
            <person name="Gu Z."/>
            <person name="Guan P."/>
            <person name="Heiman T.J."/>
            <person name="Higgins M.E."/>
            <person name="Ji R.R."/>
            <person name="Ke Z."/>
            <person name="Ketchum K.A."/>
            <person name="Lai Z."/>
            <person name="Lei Y."/>
            <person name="Li Z."/>
            <person name="Li J."/>
            <person name="Liang Y."/>
            <person name="Lin X."/>
            <person name="Lu F."/>
            <person name="Merkulov G.V."/>
            <person name="Milshina N."/>
            <person name="Moore H.M."/>
            <person name="Naik A.K."/>
            <person name="Narayan V.A."/>
            <person name="Neelam B."/>
            <person name="Nusskern D."/>
            <person name="Rusch D.B."/>
            <person name="Salzberg S."/>
            <person name="Shao W."/>
            <person name="Shue B."/>
            <person name="Sun J."/>
            <person name="Wang Z."/>
            <person name="Wang A."/>
            <person name="Wang X."/>
            <person name="Wang J."/>
            <person name="Wei M."/>
            <person name="Wides R."/>
            <person name="Xiao C."/>
            <person name="Yan C."/>
            <person name="Yao A."/>
            <person name="Ye J."/>
            <person name="Zhan M."/>
            <person name="Zhang W."/>
            <person name="Zhang H."/>
            <person name="Zhao Q."/>
            <person name="Zheng L."/>
            <person name="Zhong F."/>
            <person name="Zhong W."/>
            <person name="Zhu S."/>
            <person name="Zhao S."/>
            <person name="Gilbert D."/>
            <person name="Baumhueter S."/>
            <person name="Spier G."/>
            <person name="Carter C."/>
            <person name="Cravchik A."/>
            <person name="Woodage T."/>
            <person name="Ali F."/>
            <person name="An H."/>
            <person name="Awe A."/>
            <person name="Baldwin D."/>
            <person name="Baden H."/>
            <person name="Barnstead M."/>
            <person name="Barrow I."/>
            <person name="Beeson K."/>
            <person name="Busam D."/>
            <person name="Carver A."/>
            <person name="Center A."/>
            <person name="Cheng M.L."/>
            <person name="Curry L."/>
            <person name="Danaher S."/>
            <person name="Davenport L."/>
            <person name="Desilets R."/>
            <person name="Dietz S."/>
            <person name="Dodson K."/>
            <person name="Doup L."/>
            <person name="Ferriera S."/>
            <person name="Garg N."/>
            <person name="Gluecksmann A."/>
            <person name="Hart B."/>
            <person name="Haynes J."/>
            <person name="Haynes C."/>
            <person name="Heiner C."/>
            <person name="Hladun S."/>
            <person name="Hostin D."/>
            <person name="Houck J."/>
            <person name="Howland T."/>
            <person name="Ibegwam C."/>
            <person name="Johnson J."/>
            <person name="Kalush F."/>
            <person name="Kline L."/>
            <person name="Koduru S."/>
            <person name="Love A."/>
            <person name="Mann F."/>
            <person name="May D."/>
            <person name="McCawley S."/>
            <person name="McIntosh T."/>
            <person name="McMullen I."/>
            <person name="Moy M."/>
            <person name="Moy L."/>
            <person name="Murphy B."/>
            <person name="Nelson K."/>
            <person name="Pfannkoch C."/>
            <person name="Pratts E."/>
            <person name="Puri V."/>
            <person name="Qureshi H."/>
            <person name="Reardon M."/>
            <person name="Rodriguez R."/>
            <person name="Rogers Y.H."/>
            <person name="Romblad D."/>
            <person name="Ruhfel B."/>
            <person name="Scott R."/>
            <person name="Sitter C."/>
            <person name="Smallwood M."/>
            <person name="Stewart E."/>
            <person name="Strong R."/>
            <person name="Suh E."/>
            <person name="Thomas R."/>
            <person name="Tint N.N."/>
            <person name="Tse S."/>
            <person name="Vech C."/>
            <person name="Wang G."/>
            <person name="Wetter J."/>
            <person name="Williams S."/>
            <person name="Williams M."/>
            <person name="Windsor S."/>
            <person name="Winn-Deen E."/>
            <person name="Wolfe K."/>
            <person name="Zaveri J."/>
            <person name="Zaveri K."/>
            <person name="Abril J.F."/>
            <person name="Guigo R."/>
            <person name="Campbell M.J."/>
            <person name="Sjolander K.V."/>
            <person name="Karlak B."/>
            <person name="Kejariwal A."/>
            <person name="Mi H."/>
            <person name="Lazareva B."/>
            <person name="Hatton T."/>
            <person name="Narechania A."/>
            <person name="Diemer K."/>
            <person name="Muruganujan A."/>
            <person name="Guo N."/>
            <person name="Sato S."/>
            <person name="Bafna V."/>
            <person name="Istrail S."/>
            <person name="Lippert R."/>
            <person name="Schwartz R."/>
            <person name="Walenz B."/>
            <person name="Yooseph S."/>
            <person name="Allen D."/>
            <person name="Basu A."/>
            <person name="Baxendale J."/>
            <person name="Blick L."/>
            <person name="Caminha M."/>
            <person name="Carnes-Stine J."/>
            <person name="Caulk P."/>
            <person name="Chiang Y.H."/>
            <person name="Coyne M."/>
            <person name="Dahlke C."/>
            <person name="Mays A."/>
            <person name="Dombroski M."/>
            <person name="Donnelly M."/>
            <person name="Ely D."/>
            <person name="Esparham S."/>
            <person name="Fosler C."/>
            <person name="Gire H."/>
            <person name="Glanowski S."/>
            <person name="Glasser K."/>
            <person name="Glodek A."/>
            <person name="Gorokhov M."/>
            <person name="Graham K."/>
            <person name="Gropman B."/>
            <person name="Harris M."/>
            <person name="Heil J."/>
            <person name="Henderson S."/>
            <person name="Hoover J."/>
            <person name="Jennings D."/>
            <person name="Jordan C."/>
            <person name="Jordan J."/>
            <person name="Kasha J."/>
            <person name="Kagan L."/>
            <person name="Kraft C."/>
            <person name="Levitsky A."/>
            <person name="Lewis M."/>
            <person name="Liu X."/>
            <person name="Lopez J."/>
            <person name="Ma D."/>
            <person name="Majoros W."/>
            <person name="McDaniel J."/>
            <person name="Murphy S."/>
            <person name="Newman M."/>
            <person name="Nguyen T."/>
            <person name="Nguyen N."/>
            <person name="Nodell M."/>
            <person name="Pan S."/>
            <person name="Peck J."/>
            <person name="Peterson M."/>
            <person name="Rowe W."/>
            <person name="Sanders R."/>
            <person name="Scott J."/>
            <person name="Simpson M."/>
            <person name="Smith T."/>
            <person name="Sprague A."/>
            <person name="Stockwell T."/>
            <person name="Turner R."/>
            <person name="Venter E."/>
            <person name="Wang M."/>
            <person name="Wen M."/>
            <person name="Wu D."/>
            <person name="Wu M."/>
            <person name="Xia A."/>
            <person name="Zandieh A."/>
            <person name="Zhu X."/>
        </authorList>
    </citation>
    <scope>NUCLEOTIDE SEQUENCE</scope>
</reference>
<accession>Q96NP5</accession>
<dbReference type="AlphaFoldDB" id="Q96NP5"/>
<dbReference type="ProteomicsDB" id="77543"/>
<gene>
    <name evidence="2" type="ORF">hCG_2008157</name>
</gene>
<evidence type="ECO:0000313" key="2">
    <source>
        <dbReference type="EMBL" id="EAW72031.1"/>
    </source>
</evidence>
<evidence type="ECO:0000313" key="1">
    <source>
        <dbReference type="EMBL" id="BAB70834.1"/>
    </source>
</evidence>
<name>Q96NP5_HUMAN</name>
<reference evidence="1" key="2">
    <citation type="journal article" date="2004" name="Nat. Genet.">
        <title>Complete sequencing and characterization of 21,243 full-length human cDNAs.</title>
        <authorList>
            <person name="Ota T."/>
            <person name="Suzuki Y."/>
            <person name="Nishikawa T."/>
            <person name="Otsuki T."/>
            <person name="Sugiyama T."/>
            <person name="Irie R."/>
            <person name="Wakamatsu A."/>
            <person name="Hayashi K."/>
            <person name="Sato H."/>
            <person name="Nagai K."/>
            <person name="Kimura K."/>
            <person name="Makita H."/>
            <person name="Sekine M."/>
            <person name="Obayashi M."/>
            <person name="Nishi T."/>
            <person name="Shibahara T."/>
            <person name="Tanaka T."/>
            <person name="Ishii S."/>
            <person name="Yamamoto J."/>
            <person name="Saito K."/>
            <person name="Kawai Y."/>
            <person name="Isono Y."/>
            <person name="Nakamura Y."/>
            <person name="Nagahari K."/>
            <person name="Murakami K."/>
            <person name="Yasuda T."/>
            <person name="Iwayanagi T."/>
            <person name="Wagatsuma M."/>
            <person name="Shiratori A."/>
            <person name="Sudo H."/>
            <person name="Hosoiri T."/>
            <person name="Kaku Y."/>
            <person name="Kodaira H."/>
            <person name="Kondo H."/>
            <person name="Sugawara M."/>
            <person name="Takahashi M."/>
            <person name="Kanda K."/>
            <person name="Yokoi T."/>
            <person name="Furuya T."/>
            <person name="Kikkawa E."/>
            <person name="Omura Y."/>
            <person name="Abe K."/>
            <person name="Kamihara K."/>
            <person name="Katsuta N."/>
            <person name="Sato K."/>
            <person name="Tanikawa M."/>
            <person name="Yamazaki M."/>
            <person name="Ninomiya K."/>
            <person name="Ishibashi T."/>
            <person name="Yamashita H."/>
            <person name="Murakawa K."/>
            <person name="Fujimori K."/>
            <person name="Tanai H."/>
            <person name="Kimata M."/>
            <person name="Watanabe M."/>
            <person name="Hiraoka S."/>
            <person name="Chiba Y."/>
            <person name="Ishida S."/>
            <person name="Ono Y."/>
            <person name="Takiguchi S."/>
            <person name="Watanabe S."/>
            <person name="Yosida M."/>
            <person name="Hotuta T."/>
            <person name="Kusano J."/>
            <person name="Kanehori K."/>
            <person name="Takahashi-Fujii A."/>
            <person name="Hara H."/>
            <person name="Tanase T."/>
            <person name="Nomura Y."/>
            <person name="Togiya S."/>
            <person name="Komai F."/>
            <person name="Hara R."/>
            <person name="Takeuchi K."/>
            <person name="Arita M."/>
            <person name="Imose N."/>
            <person name="Musashino K."/>
            <person name="Yuuki H."/>
            <person name="Oshima A."/>
            <person name="Sasaki N."/>
            <person name="Aotsuka S."/>
            <person name="Yoshikawa Y."/>
            <person name="Matsunawa H."/>
            <person name="Ichihara T."/>
            <person name="Shiohata N."/>
            <person name="Sano S."/>
            <person name="Moriya S."/>
            <person name="Momiyama H."/>
            <person name="Satoh N."/>
            <person name="Takami S."/>
            <person name="Terashima Y."/>
            <person name="Suzuki O."/>
            <person name="Nakagawa S."/>
            <person name="Senoh A."/>
            <person name="Mizoguchi H."/>
            <person name="Goto Y."/>
            <person name="Shimizu F."/>
            <person name="Wakebe H."/>
            <person name="Hishigaki H."/>
            <person name="Watanabe T."/>
            <person name="Sugiyama A."/>
            <person name="Takemoto M."/>
            <person name="Kawakami B."/>
            <person name="Yamazaki M."/>
            <person name="Watanabe K."/>
            <person name="Kumagai A."/>
            <person name="Itakura S."/>
            <person name="Fukuzumi Y."/>
            <person name="Fujimori Y."/>
            <person name="Komiyama M."/>
            <person name="Tashiro H."/>
            <person name="Tanigami A."/>
            <person name="Fujiwara T."/>
            <person name="Ono T."/>
            <person name="Yamada K."/>
            <person name="Fujii Y."/>
            <person name="Ozaki K."/>
            <person name="Hirao M."/>
            <person name="Ohmori Y."/>
            <person name="Kawabata A."/>
            <person name="Hikiji T."/>
            <person name="Kobatake N."/>
            <person name="Inagaki H."/>
            <person name="Ikema Y."/>
            <person name="Okamoto S."/>
            <person name="Okitani R."/>
            <person name="Kawakami T."/>
            <person name="Noguchi S."/>
            <person name="Itoh T."/>
            <person name="Shigeta K."/>
            <person name="Senba T."/>
            <person name="Matsumura K."/>
            <person name="Nakajima Y."/>
            <person name="Mizuno T."/>
            <person name="Morinaga M."/>
            <person name="Sasaki M."/>
            <person name="Togashi T."/>
            <person name="Oyama M."/>
            <person name="Hata H."/>
            <person name="Watanabe M."/>
            <person name="Komatsu T."/>
            <person name="Mizushima-Sugano J."/>
            <person name="Satoh T."/>
            <person name="Shirai Y."/>
            <person name="Takahashi Y."/>
            <person name="Nakagawa K."/>
            <person name="Okumura K."/>
            <person name="Nagase T."/>
            <person name="Nomura N."/>
            <person name="Kikuchi H."/>
            <person name="Masuho Y."/>
            <person name="Yamashita R."/>
            <person name="Nakai K."/>
            <person name="Yada T."/>
            <person name="Nakamura Y."/>
            <person name="Ohara O."/>
            <person name="Isogai T."/>
            <person name="Sugano S."/>
        </authorList>
    </citation>
    <scope>NUCLEOTIDE SEQUENCE</scope>
    <source>
        <tissue evidence="1">Cerebellum</tissue>
    </source>
</reference>
<dbReference type="EMBL" id="CH471135">
    <property type="protein sequence ID" value="EAW72031.1"/>
    <property type="molecule type" value="Genomic_DNA"/>
</dbReference>